<dbReference type="EMBL" id="JBEDUW010000005">
    <property type="protein sequence ID" value="KAK9926759.1"/>
    <property type="molecule type" value="Genomic_DNA"/>
</dbReference>
<accession>A0AAW1WSW8</accession>
<evidence type="ECO:0000313" key="1">
    <source>
        <dbReference type="EMBL" id="KAK9926759.1"/>
    </source>
</evidence>
<sequence>MATRATAQQGPSRCFCPKTLFPSQKSIEPHRLSIDGHDRPSHLLSTAAICRVDNRIVKGNKYRWSGFGFHCSRCAQVSKLTDTTALLPVMWCGADKWHLLRSPLCHVSTVDGVLCVILAKFAGVL</sequence>
<keyword evidence="2" id="KW-1185">Reference proteome</keyword>
<gene>
    <name evidence="1" type="ORF">M0R45_023972</name>
</gene>
<protein>
    <submittedName>
        <fullName evidence="1">Uncharacterized protein</fullName>
    </submittedName>
</protein>
<dbReference type="Proteomes" id="UP001457282">
    <property type="component" value="Unassembled WGS sequence"/>
</dbReference>
<dbReference type="AlphaFoldDB" id="A0AAW1WSW8"/>
<evidence type="ECO:0000313" key="2">
    <source>
        <dbReference type="Proteomes" id="UP001457282"/>
    </source>
</evidence>
<reference evidence="1 2" key="1">
    <citation type="journal article" date="2023" name="G3 (Bethesda)">
        <title>A chromosome-length genome assembly and annotation of blackberry (Rubus argutus, cv. 'Hillquist').</title>
        <authorList>
            <person name="Bruna T."/>
            <person name="Aryal R."/>
            <person name="Dudchenko O."/>
            <person name="Sargent D.J."/>
            <person name="Mead D."/>
            <person name="Buti M."/>
            <person name="Cavallini A."/>
            <person name="Hytonen T."/>
            <person name="Andres J."/>
            <person name="Pham M."/>
            <person name="Weisz D."/>
            <person name="Mascagni F."/>
            <person name="Usai G."/>
            <person name="Natali L."/>
            <person name="Bassil N."/>
            <person name="Fernandez G.E."/>
            <person name="Lomsadze A."/>
            <person name="Armour M."/>
            <person name="Olukolu B."/>
            <person name="Poorten T."/>
            <person name="Britton C."/>
            <person name="Davik J."/>
            <person name="Ashrafi H."/>
            <person name="Aiden E.L."/>
            <person name="Borodovsky M."/>
            <person name="Worthington M."/>
        </authorList>
    </citation>
    <scope>NUCLEOTIDE SEQUENCE [LARGE SCALE GENOMIC DNA]</scope>
    <source>
        <strain evidence="1">PI 553951</strain>
    </source>
</reference>
<comment type="caution">
    <text evidence="1">The sequence shown here is derived from an EMBL/GenBank/DDBJ whole genome shotgun (WGS) entry which is preliminary data.</text>
</comment>
<name>A0AAW1WSW8_RUBAR</name>
<organism evidence="1 2">
    <name type="scientific">Rubus argutus</name>
    <name type="common">Southern blackberry</name>
    <dbReference type="NCBI Taxonomy" id="59490"/>
    <lineage>
        <taxon>Eukaryota</taxon>
        <taxon>Viridiplantae</taxon>
        <taxon>Streptophyta</taxon>
        <taxon>Embryophyta</taxon>
        <taxon>Tracheophyta</taxon>
        <taxon>Spermatophyta</taxon>
        <taxon>Magnoliopsida</taxon>
        <taxon>eudicotyledons</taxon>
        <taxon>Gunneridae</taxon>
        <taxon>Pentapetalae</taxon>
        <taxon>rosids</taxon>
        <taxon>fabids</taxon>
        <taxon>Rosales</taxon>
        <taxon>Rosaceae</taxon>
        <taxon>Rosoideae</taxon>
        <taxon>Rosoideae incertae sedis</taxon>
        <taxon>Rubus</taxon>
    </lineage>
</organism>
<proteinExistence type="predicted"/>